<evidence type="ECO:0000256" key="4">
    <source>
        <dbReference type="ARBA" id="ARBA00022481"/>
    </source>
</evidence>
<evidence type="ECO:0000256" key="3">
    <source>
        <dbReference type="ARBA" id="ARBA00022475"/>
    </source>
</evidence>
<dbReference type="CDD" id="cd14824">
    <property type="entry name" value="Longin"/>
    <property type="match status" value="1"/>
</dbReference>
<evidence type="ECO:0000256" key="6">
    <source>
        <dbReference type="ARBA" id="ARBA00023139"/>
    </source>
</evidence>
<dbReference type="SUPFAM" id="SSF64356">
    <property type="entry name" value="SNARE-like"/>
    <property type="match status" value="1"/>
</dbReference>
<evidence type="ECO:0000256" key="1">
    <source>
        <dbReference type="ARBA" id="ARBA00004342"/>
    </source>
</evidence>
<proteinExistence type="inferred from homology"/>
<keyword evidence="14" id="KW-1185">Reference proteome</keyword>
<dbReference type="GO" id="GO:0006888">
    <property type="term" value="P:endoplasmic reticulum to Golgi vesicle-mediated transport"/>
    <property type="evidence" value="ECO:0007669"/>
    <property type="project" value="TreeGrafter"/>
</dbReference>
<dbReference type="OrthoDB" id="27923at2759"/>
<keyword evidence="6" id="KW-0564">Palmitate</keyword>
<evidence type="ECO:0000256" key="5">
    <source>
        <dbReference type="ARBA" id="ARBA00023136"/>
    </source>
</evidence>
<protein>
    <recommendedName>
        <fullName evidence="9">Synaptobrevin homolog YKT6</fullName>
    </recommendedName>
</protein>
<evidence type="ECO:0000313" key="14">
    <source>
        <dbReference type="Proteomes" id="UP000240883"/>
    </source>
</evidence>
<dbReference type="Proteomes" id="UP000240883">
    <property type="component" value="Unassembled WGS sequence"/>
</dbReference>
<dbReference type="SUPFAM" id="SSF58038">
    <property type="entry name" value="SNARE fusion complex"/>
    <property type="match status" value="1"/>
</dbReference>
<dbReference type="SMART" id="SM01270">
    <property type="entry name" value="Longin"/>
    <property type="match status" value="1"/>
</dbReference>
<dbReference type="InterPro" id="IPR045848">
    <property type="entry name" value="R-SNARE_YKT6"/>
</dbReference>
<dbReference type="PROSITE" id="PS00417">
    <property type="entry name" value="SYNAPTOBREVIN"/>
    <property type="match status" value="1"/>
</dbReference>
<accession>A0A2T2NPY6</accession>
<dbReference type="PANTHER" id="PTHR45806">
    <property type="entry name" value="SYNAPTOBREVIN HOMOLOG YKT6"/>
    <property type="match status" value="1"/>
</dbReference>
<dbReference type="Pfam" id="PF13774">
    <property type="entry name" value="Longin"/>
    <property type="match status" value="1"/>
</dbReference>
<keyword evidence="3" id="KW-1003">Cell membrane</keyword>
<dbReference type="PRINTS" id="PR00219">
    <property type="entry name" value="SYNAPTOBREVN"/>
</dbReference>
<dbReference type="Pfam" id="PF00957">
    <property type="entry name" value="Synaptobrevin"/>
    <property type="match status" value="1"/>
</dbReference>
<keyword evidence="5" id="KW-0472">Membrane</keyword>
<dbReference type="InterPro" id="IPR042855">
    <property type="entry name" value="V_SNARE_CC"/>
</dbReference>
<keyword evidence="4" id="KW-0488">Methylation</keyword>
<dbReference type="InterPro" id="IPR011012">
    <property type="entry name" value="Longin-like_dom_sf"/>
</dbReference>
<feature type="domain" description="V-SNARE coiled-coil homology" evidence="12">
    <location>
        <begin position="149"/>
        <end position="209"/>
    </location>
</feature>
<dbReference type="EMBL" id="KZ678135">
    <property type="protein sequence ID" value="PSN67512.1"/>
    <property type="molecule type" value="Genomic_DNA"/>
</dbReference>
<dbReference type="InterPro" id="IPR010908">
    <property type="entry name" value="Longin_dom"/>
</dbReference>
<dbReference type="AlphaFoldDB" id="A0A2T2NPY6"/>
<keyword evidence="7" id="KW-0449">Lipoprotein</keyword>
<evidence type="ECO:0000256" key="8">
    <source>
        <dbReference type="ARBA" id="ARBA00023289"/>
    </source>
</evidence>
<evidence type="ECO:0000259" key="11">
    <source>
        <dbReference type="PROSITE" id="PS50859"/>
    </source>
</evidence>
<dbReference type="PANTHER" id="PTHR45806:SF1">
    <property type="entry name" value="SYNAPTOBREVIN HOMOLOG YKT6"/>
    <property type="match status" value="1"/>
</dbReference>
<keyword evidence="8" id="KW-0636">Prenylation</keyword>
<reference evidence="13 14" key="1">
    <citation type="journal article" date="2018" name="Front. Microbiol.">
        <title>Genome-Wide Analysis of Corynespora cassiicola Leaf Fall Disease Putative Effectors.</title>
        <authorList>
            <person name="Lopez D."/>
            <person name="Ribeiro S."/>
            <person name="Label P."/>
            <person name="Fumanal B."/>
            <person name="Venisse J.S."/>
            <person name="Kohler A."/>
            <person name="de Oliveira R.R."/>
            <person name="Labutti K."/>
            <person name="Lipzen A."/>
            <person name="Lail K."/>
            <person name="Bauer D."/>
            <person name="Ohm R.A."/>
            <person name="Barry K.W."/>
            <person name="Spatafora J."/>
            <person name="Grigoriev I.V."/>
            <person name="Martin F.M."/>
            <person name="Pujade-Renaud V."/>
        </authorList>
    </citation>
    <scope>NUCLEOTIDE SEQUENCE [LARGE SCALE GENOMIC DNA]</scope>
    <source>
        <strain evidence="13 14">Philippines</strain>
    </source>
</reference>
<gene>
    <name evidence="13" type="ORF">BS50DRAFT_574191</name>
</gene>
<organism evidence="13 14">
    <name type="scientific">Corynespora cassiicola Philippines</name>
    <dbReference type="NCBI Taxonomy" id="1448308"/>
    <lineage>
        <taxon>Eukaryota</taxon>
        <taxon>Fungi</taxon>
        <taxon>Dikarya</taxon>
        <taxon>Ascomycota</taxon>
        <taxon>Pezizomycotina</taxon>
        <taxon>Dothideomycetes</taxon>
        <taxon>Pleosporomycetidae</taxon>
        <taxon>Pleosporales</taxon>
        <taxon>Corynesporascaceae</taxon>
        <taxon>Corynespora</taxon>
    </lineage>
</organism>
<comment type="subcellular location">
    <subcellularLocation>
        <location evidence="1">Cell membrane</location>
        <topology evidence="1">Lipid-anchor</topology>
        <orientation evidence="1">Cytoplasmic side</orientation>
    </subcellularLocation>
</comment>
<evidence type="ECO:0000259" key="12">
    <source>
        <dbReference type="PROSITE" id="PS50892"/>
    </source>
</evidence>
<dbReference type="CDD" id="cd15867">
    <property type="entry name" value="R-SNARE_YKT6"/>
    <property type="match status" value="1"/>
</dbReference>
<dbReference type="Gene3D" id="1.20.5.110">
    <property type="match status" value="1"/>
</dbReference>
<evidence type="ECO:0000313" key="13">
    <source>
        <dbReference type="EMBL" id="PSN67512.1"/>
    </source>
</evidence>
<dbReference type="PROSITE" id="PS50892">
    <property type="entry name" value="V_SNARE"/>
    <property type="match status" value="1"/>
</dbReference>
<dbReference type="GO" id="GO:0005886">
    <property type="term" value="C:plasma membrane"/>
    <property type="evidence" value="ECO:0007669"/>
    <property type="project" value="UniProtKB-SubCell"/>
</dbReference>
<feature type="domain" description="Longin" evidence="11">
    <location>
        <begin position="7"/>
        <end position="138"/>
    </location>
</feature>
<dbReference type="STRING" id="1448308.A0A2T2NPY6"/>
<dbReference type="GO" id="GO:0005484">
    <property type="term" value="F:SNAP receptor activity"/>
    <property type="evidence" value="ECO:0007669"/>
    <property type="project" value="TreeGrafter"/>
</dbReference>
<dbReference type="InterPro" id="IPR001388">
    <property type="entry name" value="Synaptobrevin-like"/>
</dbReference>
<sequence>MKVYYIGVHKKEDKESIELAKASDLSEFNYFIRSQVGNLLSVFTGTAAARTPPGKGLQIEQEALGKQYVFHTFSHRAGITAVVITDKEYPGRIALSLAMKVADEFTAKYPASAYANITQASLANNPNPLPYPELNALLTKYQNPDDADNISKIQKELDETMVIVHKTLDSVLERGEKIDSLVQKSDALSSQSKMFYTQAKKQNSCCVVM</sequence>
<dbReference type="PROSITE" id="PS50859">
    <property type="entry name" value="LONGIN"/>
    <property type="match status" value="1"/>
</dbReference>
<dbReference type="Gene3D" id="3.30.450.50">
    <property type="entry name" value="Longin domain"/>
    <property type="match status" value="1"/>
</dbReference>
<dbReference type="GO" id="GO:0005794">
    <property type="term" value="C:Golgi apparatus"/>
    <property type="evidence" value="ECO:0007669"/>
    <property type="project" value="TreeGrafter"/>
</dbReference>
<evidence type="ECO:0000256" key="2">
    <source>
        <dbReference type="ARBA" id="ARBA00008025"/>
    </source>
</evidence>
<name>A0A2T2NPY6_CORCC</name>
<evidence type="ECO:0000256" key="7">
    <source>
        <dbReference type="ARBA" id="ARBA00023288"/>
    </source>
</evidence>
<keyword evidence="10" id="KW-0175">Coiled coil</keyword>
<evidence type="ECO:0000256" key="9">
    <source>
        <dbReference type="ARBA" id="ARBA00026133"/>
    </source>
</evidence>
<evidence type="ECO:0000256" key="10">
    <source>
        <dbReference type="PROSITE-ProRule" id="PRU00290"/>
    </source>
</evidence>
<comment type="similarity">
    <text evidence="2">Belongs to the synaptobrevin family.</text>
</comment>